<feature type="region of interest" description="Disordered" evidence="2">
    <location>
        <begin position="61"/>
        <end position="98"/>
    </location>
</feature>
<dbReference type="Proteomes" id="UP001224775">
    <property type="component" value="Unassembled WGS sequence"/>
</dbReference>
<dbReference type="Pfam" id="PF08569">
    <property type="entry name" value="Mo25"/>
    <property type="match status" value="2"/>
</dbReference>
<evidence type="ECO:0000313" key="3">
    <source>
        <dbReference type="EMBL" id="KAK1739138.1"/>
    </source>
</evidence>
<gene>
    <name evidence="3" type="ORF">QTG54_010454</name>
</gene>
<organism evidence="3 4">
    <name type="scientific">Skeletonema marinoi</name>
    <dbReference type="NCBI Taxonomy" id="267567"/>
    <lineage>
        <taxon>Eukaryota</taxon>
        <taxon>Sar</taxon>
        <taxon>Stramenopiles</taxon>
        <taxon>Ochrophyta</taxon>
        <taxon>Bacillariophyta</taxon>
        <taxon>Coscinodiscophyceae</taxon>
        <taxon>Thalassiosirophycidae</taxon>
        <taxon>Thalassiosirales</taxon>
        <taxon>Skeletonemataceae</taxon>
        <taxon>Skeletonema</taxon>
        <taxon>Skeletonema marinoi-dohrnii complex</taxon>
    </lineage>
</organism>
<evidence type="ECO:0000256" key="2">
    <source>
        <dbReference type="SAM" id="MobiDB-lite"/>
    </source>
</evidence>
<dbReference type="GO" id="GO:0043539">
    <property type="term" value="F:protein serine/threonine kinase activator activity"/>
    <property type="evidence" value="ECO:0007669"/>
    <property type="project" value="TreeGrafter"/>
</dbReference>
<protein>
    <submittedName>
        <fullName evidence="3">Mo25 family protein</fullName>
    </submittedName>
</protein>
<comment type="similarity">
    <text evidence="1">Belongs to the Mo25 family.</text>
</comment>
<dbReference type="PANTHER" id="PTHR10182:SF3">
    <property type="entry name" value="PROTEIN MO25"/>
    <property type="match status" value="1"/>
</dbReference>
<accession>A0AAD9DAZ9</accession>
<dbReference type="InterPro" id="IPR011989">
    <property type="entry name" value="ARM-like"/>
</dbReference>
<dbReference type="AlphaFoldDB" id="A0AAD9DAZ9"/>
<dbReference type="EMBL" id="JATAAI010000019">
    <property type="protein sequence ID" value="KAK1739138.1"/>
    <property type="molecule type" value="Genomic_DNA"/>
</dbReference>
<dbReference type="GO" id="GO:0035556">
    <property type="term" value="P:intracellular signal transduction"/>
    <property type="evidence" value="ECO:0007669"/>
    <property type="project" value="TreeGrafter"/>
</dbReference>
<feature type="compositionally biased region" description="Low complexity" evidence="2">
    <location>
        <begin position="71"/>
        <end position="86"/>
    </location>
</feature>
<proteinExistence type="inferred from homology"/>
<evidence type="ECO:0000313" key="4">
    <source>
        <dbReference type="Proteomes" id="UP001224775"/>
    </source>
</evidence>
<dbReference type="InterPro" id="IPR016024">
    <property type="entry name" value="ARM-type_fold"/>
</dbReference>
<sequence>MENSQAFGWLMKSAVSALLPTANTNINAIEGCNDISVLVDGVAHDFETLLSAVSSSAAAAGGGGGGVNTANVPNDKSASSSSDVPSTETNNNNSTKDNLTARLDRIKTLLYEERSASSAAVTNNNGSISLNWTPGVATEVFKCFTTNNNNDTTTTTSTPIQQDLLPKLLQNLPSLPFEARKSISAIFNYLLVCGLDGVDAIQFASVSTAFAAYVLQRAALIIGTFVHCHDCKSQGKSEGGSGGGGGDNGVDITLLCGSMLRSSLRHASIYQWVLEDANCEQLVYPFLDEYVHDPNFDVSSDALETVRVMFTGLAAPAGGGGGSSGGGGGVDGYNDDTDTAYEEYKQQMEGIAAEFLERTYDPIIMDRMNHKCISSNANYMTRRMSLQLLSTILLNRSNFNVMMKYISSSQNLVTILCLLRDPSPHITLDAFQVFKIFVANPGKPPEVVKILFDNKVKLIKYLSGLHKEREGSDEQYRDEKGLVIATLEGLELES</sequence>
<dbReference type="Gene3D" id="1.25.10.10">
    <property type="entry name" value="Leucine-rich Repeat Variant"/>
    <property type="match status" value="1"/>
</dbReference>
<keyword evidence="4" id="KW-1185">Reference proteome</keyword>
<dbReference type="SUPFAM" id="SSF48371">
    <property type="entry name" value="ARM repeat"/>
    <property type="match status" value="2"/>
</dbReference>
<reference evidence="3" key="1">
    <citation type="submission" date="2023-06" db="EMBL/GenBank/DDBJ databases">
        <title>Survivors Of The Sea: Transcriptome response of Skeletonema marinoi to long-term dormancy.</title>
        <authorList>
            <person name="Pinder M.I.M."/>
            <person name="Kourtchenko O."/>
            <person name="Robertson E.K."/>
            <person name="Larsson T."/>
            <person name="Maumus F."/>
            <person name="Osuna-Cruz C.M."/>
            <person name="Vancaester E."/>
            <person name="Stenow R."/>
            <person name="Vandepoele K."/>
            <person name="Ploug H."/>
            <person name="Bruchert V."/>
            <person name="Godhe A."/>
            <person name="Topel M."/>
        </authorList>
    </citation>
    <scope>NUCLEOTIDE SEQUENCE</scope>
    <source>
        <strain evidence="3">R05AC</strain>
    </source>
</reference>
<name>A0AAD9DAZ9_9STRA</name>
<dbReference type="InterPro" id="IPR013878">
    <property type="entry name" value="Mo25"/>
</dbReference>
<evidence type="ECO:0000256" key="1">
    <source>
        <dbReference type="ARBA" id="ARBA00011012"/>
    </source>
</evidence>
<comment type="caution">
    <text evidence="3">The sequence shown here is derived from an EMBL/GenBank/DDBJ whole genome shotgun (WGS) entry which is preliminary data.</text>
</comment>
<feature type="compositionally biased region" description="Polar residues" evidence="2">
    <location>
        <begin position="87"/>
        <end position="98"/>
    </location>
</feature>
<dbReference type="PANTHER" id="PTHR10182">
    <property type="entry name" value="CALCIUM-BINDING PROTEIN 39-RELATED"/>
    <property type="match status" value="1"/>
</dbReference>